<dbReference type="GO" id="GO:0046872">
    <property type="term" value="F:metal ion binding"/>
    <property type="evidence" value="ECO:0007669"/>
    <property type="project" value="UniProtKB-KW"/>
</dbReference>
<dbReference type="PROSITE" id="PS50023">
    <property type="entry name" value="LIM_DOMAIN_2"/>
    <property type="match status" value="2"/>
</dbReference>
<dbReference type="SMART" id="SM00132">
    <property type="entry name" value="LIM"/>
    <property type="match status" value="2"/>
</dbReference>
<name>A0A9P0E285_DIABA</name>
<feature type="compositionally biased region" description="Acidic residues" evidence="5">
    <location>
        <begin position="850"/>
        <end position="866"/>
    </location>
</feature>
<dbReference type="InterPro" id="IPR001781">
    <property type="entry name" value="Znf_LIM"/>
</dbReference>
<dbReference type="EMBL" id="OU898278">
    <property type="protein sequence ID" value="CAH1275294.1"/>
    <property type="molecule type" value="Genomic_DNA"/>
</dbReference>
<feature type="compositionally biased region" description="Polar residues" evidence="5">
    <location>
        <begin position="223"/>
        <end position="233"/>
    </location>
</feature>
<evidence type="ECO:0000256" key="3">
    <source>
        <dbReference type="ARBA" id="ARBA00023038"/>
    </source>
</evidence>
<keyword evidence="3 4" id="KW-0440">LIM domain</keyword>
<evidence type="ECO:0000256" key="2">
    <source>
        <dbReference type="ARBA" id="ARBA00022833"/>
    </source>
</evidence>
<reference evidence="7" key="1">
    <citation type="submission" date="2022-01" db="EMBL/GenBank/DDBJ databases">
        <authorList>
            <person name="King R."/>
        </authorList>
    </citation>
    <scope>NUCLEOTIDE SEQUENCE</scope>
</reference>
<dbReference type="CDD" id="cd09358">
    <property type="entry name" value="LIM_Mical_like"/>
    <property type="match status" value="1"/>
</dbReference>
<feature type="compositionally biased region" description="Basic and acidic residues" evidence="5">
    <location>
        <begin position="889"/>
        <end position="911"/>
    </location>
</feature>
<dbReference type="Proteomes" id="UP001153709">
    <property type="component" value="Chromosome 3"/>
</dbReference>
<feature type="compositionally biased region" description="Basic and acidic residues" evidence="5">
    <location>
        <begin position="964"/>
        <end position="977"/>
    </location>
</feature>
<feature type="region of interest" description="Disordered" evidence="5">
    <location>
        <begin position="881"/>
        <end position="911"/>
    </location>
</feature>
<evidence type="ECO:0000313" key="8">
    <source>
        <dbReference type="Proteomes" id="UP001153709"/>
    </source>
</evidence>
<dbReference type="PROSITE" id="PS00478">
    <property type="entry name" value="LIM_DOMAIN_1"/>
    <property type="match status" value="2"/>
</dbReference>
<evidence type="ECO:0000313" key="7">
    <source>
        <dbReference type="EMBL" id="CAH1275294.1"/>
    </source>
</evidence>
<evidence type="ECO:0000256" key="1">
    <source>
        <dbReference type="ARBA" id="ARBA00022723"/>
    </source>
</evidence>
<feature type="region of interest" description="Disordered" evidence="5">
    <location>
        <begin position="1004"/>
        <end position="1123"/>
    </location>
</feature>
<dbReference type="OrthoDB" id="25654at2759"/>
<proteinExistence type="predicted"/>
<feature type="compositionally biased region" description="Basic and acidic residues" evidence="5">
    <location>
        <begin position="1066"/>
        <end position="1077"/>
    </location>
</feature>
<keyword evidence="8" id="KW-1185">Reference proteome</keyword>
<feature type="compositionally biased region" description="Basic and acidic residues" evidence="5">
    <location>
        <begin position="1018"/>
        <end position="1044"/>
    </location>
</feature>
<dbReference type="FunFam" id="2.10.110.10:FF:000122">
    <property type="entry name" value="LIM domain and actin-binding protein"/>
    <property type="match status" value="1"/>
</dbReference>
<dbReference type="SUPFAM" id="SSF57716">
    <property type="entry name" value="Glucocorticoid receptor-like (DNA-binding domain)"/>
    <property type="match status" value="4"/>
</dbReference>
<evidence type="ECO:0000256" key="5">
    <source>
        <dbReference type="SAM" id="MobiDB-lite"/>
    </source>
</evidence>
<accession>A0A9P0E285</accession>
<feature type="domain" description="LIM zinc-binding" evidence="6">
    <location>
        <begin position="1210"/>
        <end position="1270"/>
    </location>
</feature>
<keyword evidence="2 4" id="KW-0862">Zinc</keyword>
<evidence type="ECO:0000256" key="4">
    <source>
        <dbReference type="PROSITE-ProRule" id="PRU00125"/>
    </source>
</evidence>
<protein>
    <recommendedName>
        <fullName evidence="6">LIM zinc-binding domain-containing protein</fullName>
    </recommendedName>
</protein>
<evidence type="ECO:0000259" key="6">
    <source>
        <dbReference type="PROSITE" id="PS50023"/>
    </source>
</evidence>
<dbReference type="Pfam" id="PF00412">
    <property type="entry name" value="LIM"/>
    <property type="match status" value="2"/>
</dbReference>
<organism evidence="7 8">
    <name type="scientific">Diabrotica balteata</name>
    <name type="common">Banded cucumber beetle</name>
    <dbReference type="NCBI Taxonomy" id="107213"/>
    <lineage>
        <taxon>Eukaryota</taxon>
        <taxon>Metazoa</taxon>
        <taxon>Ecdysozoa</taxon>
        <taxon>Arthropoda</taxon>
        <taxon>Hexapoda</taxon>
        <taxon>Insecta</taxon>
        <taxon>Pterygota</taxon>
        <taxon>Neoptera</taxon>
        <taxon>Endopterygota</taxon>
        <taxon>Coleoptera</taxon>
        <taxon>Polyphaga</taxon>
        <taxon>Cucujiformia</taxon>
        <taxon>Chrysomeloidea</taxon>
        <taxon>Chrysomelidae</taxon>
        <taxon>Galerucinae</taxon>
        <taxon>Diabroticina</taxon>
        <taxon>Diabroticites</taxon>
        <taxon>Diabrotica</taxon>
    </lineage>
</organism>
<dbReference type="CDD" id="cd09445">
    <property type="entry name" value="LIM_Mical_like_2"/>
    <property type="match status" value="1"/>
</dbReference>
<dbReference type="PANTHER" id="PTHR24206">
    <property type="entry name" value="OS06G0237300 PROTEIN"/>
    <property type="match status" value="1"/>
</dbReference>
<feature type="region of interest" description="Disordered" evidence="5">
    <location>
        <begin position="846"/>
        <end position="869"/>
    </location>
</feature>
<feature type="region of interest" description="Disordered" evidence="5">
    <location>
        <begin position="538"/>
        <end position="565"/>
    </location>
</feature>
<gene>
    <name evidence="7" type="ORF">DIABBA_LOCUS4704</name>
</gene>
<feature type="region of interest" description="Disordered" evidence="5">
    <location>
        <begin position="222"/>
        <end position="271"/>
    </location>
</feature>
<feature type="domain" description="LIM zinc-binding" evidence="6">
    <location>
        <begin position="704"/>
        <end position="764"/>
    </location>
</feature>
<feature type="compositionally biased region" description="Polar residues" evidence="5">
    <location>
        <begin position="256"/>
        <end position="269"/>
    </location>
</feature>
<feature type="compositionally biased region" description="Acidic residues" evidence="5">
    <location>
        <begin position="1099"/>
        <end position="1117"/>
    </location>
</feature>
<keyword evidence="1 4" id="KW-0479">Metal-binding</keyword>
<feature type="region of interest" description="Disordered" evidence="5">
    <location>
        <begin position="964"/>
        <end position="986"/>
    </location>
</feature>
<sequence length="1295" mass="148706">MAETVKKSRIVSDEEENLEEALLEEFNMRLKNCMSKDDLQEADQYPEDNFYENISNNIRPVPKSGIASNDFIENERHQYYDTPVITLNLKNGSSETQNGHDVEEENLYETLPEPSKTELTDQSPETPKLNLNLDLSPKIEVANEYEIINKEIDKETTERPEFSLNTTDFSELHLSQDENVKSVKDRMLLMTDDAATLLFTQTVTSPMLTPSEENIDFLKGFQRENTNSDESASNEITKDEKEDKEEENTTSEVSAEISTSEPPVNTSTQEEVKIYEHSENIYENLKEPTNENIYENLKEVKDKVEELENYDEHIYQDIEDYPKDLYEPVEDPEKNDEFMVENSLYNKLDELSQFQNDEIVTDLDAIENGIEDEPVDNNYEVISEDEPELTKESLEEVILENHIEEIKKEEVEYESITDSNTEESLDSKTKETYTEFLYHSKTESNYYEKYTEVVSKNTEISNREKDTETVPAEIVKNLKSQFLKGDAELVSAASKKEIEDVSQLKMVNIIKQINKFELKDTGEAADDDSTVTETYTETTTIQSDTPEEKVLKKKKTKKSRKEEKENISVNGDLVNGDYCYNVNVRNLCRSFGDLTKIPDDTRSKPSPIRNTGRSKSLSDVLLSSNKKNIENVFSEVSVRALKEKFNIFENKDPLGIVKPTFKNPAMKSSFSKFDALQKKNVLHIRSSDSAKAQEKFNGTQIDMTNCKACAKQVFQMEQIKAEKAVWHKNCFRCTECSKQLTVETYASHEGTLYCKPHFKSLFAPKAVEDDTPSSDKPDLGLEELQSLNVKERFQVFQQTQSETQEMDRGPTPVNVKKSPSILSKLARFQAKGMDVGVSDEALNGIPIEESSSEAEEEEEEVPDGEDPTLYRAKKVQKEKPFHFTNLNEVKNKWEQGEQNSKDERREERKQEIQSIRNKLFLGKQGKMKEAYQQAVMQSESCTNLVKSEKIESCDTKSLKERFEKGELATERESRNGDSDDTEVFQSEISKKSRSLFLELDANAAKQPQSISPVAVPKVDVKKARESDTPDREIYHDPEIIRSDETVDDSEVAKASHTASKMLSKFRQMEESFSKDPEPAGPKPLKRFTPPPEPTRTESESEEGSATEEENEEDEEDQTDNHKLPEDLIEAQKAARARQLRAKFEKWEAQEIRREQNQSVNVIEEYGDESQVESTKSLRARFESMRETSSDKTRTPRVKVNRFVELPSVTELCESCGEKVYPLEKIAVHGHTYHKKCFKCMECSCILRMDSYSYNKGQLYCTPHFKRLFISKGNYDTGFGFDQHKEKWNNVNATMA</sequence>
<dbReference type="Gene3D" id="2.10.110.10">
    <property type="entry name" value="Cysteine Rich Protein"/>
    <property type="match status" value="2"/>
</dbReference>